<dbReference type="PANTHER" id="PTHR48079:SF6">
    <property type="entry name" value="NAD(P)-BINDING DOMAIN-CONTAINING PROTEIN-RELATED"/>
    <property type="match status" value="1"/>
</dbReference>
<evidence type="ECO:0000313" key="3">
    <source>
        <dbReference type="EMBL" id="OTO10601.1"/>
    </source>
</evidence>
<keyword evidence="4" id="KW-1185">Reference proteome</keyword>
<gene>
    <name evidence="2" type="ORF">A5880_000191</name>
    <name evidence="3" type="ORF">A5880_001285</name>
</gene>
<dbReference type="EMBL" id="NGLE02000001">
    <property type="protein sequence ID" value="MEI5992669.1"/>
    <property type="molecule type" value="Genomic_DNA"/>
</dbReference>
<evidence type="ECO:0000313" key="2">
    <source>
        <dbReference type="EMBL" id="MEI5992669.1"/>
    </source>
</evidence>
<feature type="domain" description="NAD-dependent epimerase/dehydratase" evidence="1">
    <location>
        <begin position="4"/>
        <end position="226"/>
    </location>
</feature>
<dbReference type="AlphaFoldDB" id="A0A242CK64"/>
<evidence type="ECO:0000259" key="1">
    <source>
        <dbReference type="Pfam" id="PF01370"/>
    </source>
</evidence>
<evidence type="ECO:0000313" key="4">
    <source>
        <dbReference type="Proteomes" id="UP000195139"/>
    </source>
</evidence>
<dbReference type="SUPFAM" id="SSF51735">
    <property type="entry name" value="NAD(P)-binding Rossmann-fold domains"/>
    <property type="match status" value="1"/>
</dbReference>
<accession>A0A242CK64</accession>
<dbReference type="Pfam" id="PF01370">
    <property type="entry name" value="Epimerase"/>
    <property type="match status" value="1"/>
</dbReference>
<dbReference type="PANTHER" id="PTHR48079">
    <property type="entry name" value="PROTEIN YEEZ"/>
    <property type="match status" value="1"/>
</dbReference>
<dbReference type="GO" id="GO:0004029">
    <property type="term" value="F:aldehyde dehydrogenase (NAD+) activity"/>
    <property type="evidence" value="ECO:0007669"/>
    <property type="project" value="TreeGrafter"/>
</dbReference>
<protein>
    <recommendedName>
        <fullName evidence="1">NAD-dependent epimerase/dehydratase domain-containing protein</fullName>
    </recommendedName>
</protein>
<organism evidence="3">
    <name type="scientific">Candidatus Enterococcus mansonii</name>
    <dbReference type="NCBI Taxonomy" id="1834181"/>
    <lineage>
        <taxon>Bacteria</taxon>
        <taxon>Bacillati</taxon>
        <taxon>Bacillota</taxon>
        <taxon>Bacilli</taxon>
        <taxon>Lactobacillales</taxon>
        <taxon>Enterococcaceae</taxon>
        <taxon>Enterococcus</taxon>
    </lineage>
</organism>
<proteinExistence type="predicted"/>
<dbReference type="InterPro" id="IPR001509">
    <property type="entry name" value="Epimerase_deHydtase"/>
</dbReference>
<dbReference type="InterPro" id="IPR036291">
    <property type="entry name" value="NAD(P)-bd_dom_sf"/>
</dbReference>
<dbReference type="Gene3D" id="3.40.50.720">
    <property type="entry name" value="NAD(P)-binding Rossmann-like Domain"/>
    <property type="match status" value="1"/>
</dbReference>
<comment type="caution">
    <text evidence="3">The sequence shown here is derived from an EMBL/GenBank/DDBJ whole genome shotgun (WGS) entry which is preliminary data.</text>
</comment>
<sequence length="322" mass="36338">MTKIFVLGGTGFLGYHIILELLTRGYSVRTLSRSPMPIKDLLPKEVEFQARDINDFSDDELLTLLNDVDGFIHAAGADDRLLPKKPATTFYYEANVLPTQRLVRLAKKAGVKSFVICGSYFAEFAERMPELELQKQPYIRNRLLQEQIGFAEGEGEMKVTSLRLPYIFGTMPGRLPFWKIVVDQIYGKEMFPALKGGTAMVTVQQVAQAAVGACEKGKHRKTYALGDTNMKFVDFYQLIVNVLGQSAKTKISLMDYQALKPAYEQMDAEAEKNNNEFGVNMKTIGLIQTFDFYLSPEETFSQLDVDRMDVKASIEETVKKSM</sequence>
<reference evidence="3" key="1">
    <citation type="submission" date="2017-05" db="EMBL/GenBank/DDBJ databases">
        <title>The Genome Sequence of Enterococcus sp. 4G2_DIV0659.</title>
        <authorList>
            <consortium name="The Broad Institute Genomics Platform"/>
            <consortium name="The Broad Institute Genomic Center for Infectious Diseases"/>
            <person name="Earl A."/>
            <person name="Manson A."/>
            <person name="Schwartman J."/>
            <person name="Gilmore M."/>
            <person name="Abouelleil A."/>
            <person name="Cao P."/>
            <person name="Chapman S."/>
            <person name="Cusick C."/>
            <person name="Shea T."/>
            <person name="Young S."/>
            <person name="Neafsey D."/>
            <person name="Nusbaum C."/>
            <person name="Birren B."/>
        </authorList>
    </citation>
    <scope>NUCLEOTIDE SEQUENCE [LARGE SCALE GENOMIC DNA]</scope>
    <source>
        <strain evidence="3">4G2_DIV0659</strain>
    </source>
</reference>
<dbReference type="GO" id="GO:0005737">
    <property type="term" value="C:cytoplasm"/>
    <property type="evidence" value="ECO:0007669"/>
    <property type="project" value="TreeGrafter"/>
</dbReference>
<dbReference type="RefSeq" id="WP_179190379.1">
    <property type="nucleotide sequence ID" value="NZ_NGLE02000001.1"/>
</dbReference>
<dbReference type="Proteomes" id="UP000195139">
    <property type="component" value="Unassembled WGS sequence"/>
</dbReference>
<name>A0A242CK64_9ENTE</name>
<reference evidence="2 4" key="2">
    <citation type="submission" date="2018-07" db="EMBL/GenBank/DDBJ databases">
        <title>The Genome Sequence of Enterococcus sp. DIV0659b.</title>
        <authorList>
            <consortium name="The Broad Institute Genomics Platform"/>
            <consortium name="The Broad Institute Genomic Center for Infectious Diseases"/>
            <person name="Earl A."/>
            <person name="Manson A."/>
            <person name="Schwartman J."/>
            <person name="Gilmore M."/>
            <person name="Abouelleil A."/>
            <person name="Cao P."/>
            <person name="Chapman S."/>
            <person name="Cusick C."/>
            <person name="Shea T."/>
            <person name="Young S."/>
            <person name="Neafsey D."/>
            <person name="Nusbaum C."/>
            <person name="Birren B."/>
        </authorList>
    </citation>
    <scope>NUCLEOTIDE SEQUENCE [LARGE SCALE GENOMIC DNA]</scope>
    <source>
        <strain evidence="2 4">4G2_DIV0659</strain>
    </source>
</reference>
<dbReference type="STRING" id="1834181.A5880_001285"/>
<dbReference type="InterPro" id="IPR051783">
    <property type="entry name" value="NAD(P)-dependent_oxidoreduct"/>
</dbReference>
<dbReference type="EMBL" id="NGLE01000001">
    <property type="protein sequence ID" value="OTO10601.1"/>
    <property type="molecule type" value="Genomic_DNA"/>
</dbReference>